<evidence type="ECO:0000313" key="2">
    <source>
        <dbReference type="EMBL" id="ETV78551.1"/>
    </source>
</evidence>
<feature type="compositionally biased region" description="Low complexity" evidence="1">
    <location>
        <begin position="42"/>
        <end position="51"/>
    </location>
</feature>
<organism evidence="2">
    <name type="scientific">Aphanomyces astaci</name>
    <name type="common">Crayfish plague agent</name>
    <dbReference type="NCBI Taxonomy" id="112090"/>
    <lineage>
        <taxon>Eukaryota</taxon>
        <taxon>Sar</taxon>
        <taxon>Stramenopiles</taxon>
        <taxon>Oomycota</taxon>
        <taxon>Saprolegniomycetes</taxon>
        <taxon>Saprolegniales</taxon>
        <taxon>Verrucalvaceae</taxon>
        <taxon>Aphanomyces</taxon>
    </lineage>
</organism>
<dbReference type="RefSeq" id="XP_009832132.1">
    <property type="nucleotide sequence ID" value="XM_009833830.1"/>
</dbReference>
<dbReference type="AlphaFoldDB" id="W4GH24"/>
<reference evidence="2" key="1">
    <citation type="submission" date="2013-12" db="EMBL/GenBank/DDBJ databases">
        <title>The Genome Sequence of Aphanomyces astaci APO3.</title>
        <authorList>
            <consortium name="The Broad Institute Genomics Platform"/>
            <person name="Russ C."/>
            <person name="Tyler B."/>
            <person name="van West P."/>
            <person name="Dieguez-Uribeondo J."/>
            <person name="Young S.K."/>
            <person name="Zeng Q."/>
            <person name="Gargeya S."/>
            <person name="Fitzgerald M."/>
            <person name="Abouelleil A."/>
            <person name="Alvarado L."/>
            <person name="Chapman S.B."/>
            <person name="Gainer-Dewar J."/>
            <person name="Goldberg J."/>
            <person name="Griggs A."/>
            <person name="Gujja S."/>
            <person name="Hansen M."/>
            <person name="Howarth C."/>
            <person name="Imamovic A."/>
            <person name="Ireland A."/>
            <person name="Larimer J."/>
            <person name="McCowan C."/>
            <person name="Murphy C."/>
            <person name="Pearson M."/>
            <person name="Poon T.W."/>
            <person name="Priest M."/>
            <person name="Roberts A."/>
            <person name="Saif S."/>
            <person name="Shea T."/>
            <person name="Sykes S."/>
            <person name="Wortman J."/>
            <person name="Nusbaum C."/>
            <person name="Birren B."/>
        </authorList>
    </citation>
    <scope>NUCLEOTIDE SEQUENCE [LARGE SCALE GENOMIC DNA]</scope>
    <source>
        <strain evidence="2">APO3</strain>
    </source>
</reference>
<feature type="region of interest" description="Disordered" evidence="1">
    <location>
        <begin position="42"/>
        <end position="78"/>
    </location>
</feature>
<protein>
    <submittedName>
        <fullName evidence="2">Uncharacterized protein</fullName>
    </submittedName>
</protein>
<dbReference type="VEuPathDB" id="FungiDB:H257_08058"/>
<name>W4GH24_APHAT</name>
<dbReference type="GeneID" id="20810054"/>
<evidence type="ECO:0000256" key="1">
    <source>
        <dbReference type="SAM" id="MobiDB-lite"/>
    </source>
</evidence>
<dbReference type="EMBL" id="KI913130">
    <property type="protein sequence ID" value="ETV78551.1"/>
    <property type="molecule type" value="Genomic_DNA"/>
</dbReference>
<accession>W4GH24</accession>
<gene>
    <name evidence="2" type="ORF">H257_08058</name>
</gene>
<sequence length="126" mass="14280">MKRSLHEHTQLRIFINDDNTISIDCMQGCYCVAKDELPYVSSLHAPSTSSPSDDDTLSESPISTADDDTRSKDYTKRESMLSVPVVASSLWERAAREDKYAVGKALYDNERIRDCVHRQATFIDDM</sequence>
<proteinExistence type="predicted"/>
<feature type="compositionally biased region" description="Basic and acidic residues" evidence="1">
    <location>
        <begin position="67"/>
        <end position="78"/>
    </location>
</feature>